<gene>
    <name evidence="7" type="ORF">C7B46_18110</name>
</gene>
<dbReference type="SUPFAM" id="SSF56801">
    <property type="entry name" value="Acetyl-CoA synthetase-like"/>
    <property type="match status" value="1"/>
</dbReference>
<evidence type="ECO:0000259" key="5">
    <source>
        <dbReference type="Pfam" id="PF00501"/>
    </source>
</evidence>
<evidence type="ECO:0000256" key="3">
    <source>
        <dbReference type="ARBA" id="ARBA00022832"/>
    </source>
</evidence>
<dbReference type="InterPro" id="IPR045851">
    <property type="entry name" value="AMP-bd_C_sf"/>
</dbReference>
<dbReference type="AlphaFoldDB" id="A0A2T2X728"/>
<dbReference type="GO" id="GO:0006631">
    <property type="term" value="P:fatty acid metabolic process"/>
    <property type="evidence" value="ECO:0007669"/>
    <property type="project" value="UniProtKB-KW"/>
</dbReference>
<dbReference type="PANTHER" id="PTHR43859:SF4">
    <property type="entry name" value="BUTANOATE--COA LIGASE AAE1-RELATED"/>
    <property type="match status" value="1"/>
</dbReference>
<dbReference type="InterPro" id="IPR025110">
    <property type="entry name" value="AMP-bd_C"/>
</dbReference>
<dbReference type="PANTHER" id="PTHR43859">
    <property type="entry name" value="ACYL-ACTIVATING ENZYME"/>
    <property type="match status" value="1"/>
</dbReference>
<evidence type="ECO:0000256" key="4">
    <source>
        <dbReference type="ARBA" id="ARBA00023098"/>
    </source>
</evidence>
<organism evidence="7 8">
    <name type="scientific">Sulfobacillus benefaciens</name>
    <dbReference type="NCBI Taxonomy" id="453960"/>
    <lineage>
        <taxon>Bacteria</taxon>
        <taxon>Bacillati</taxon>
        <taxon>Bacillota</taxon>
        <taxon>Clostridia</taxon>
        <taxon>Eubacteriales</taxon>
        <taxon>Clostridiales Family XVII. Incertae Sedis</taxon>
        <taxon>Sulfobacillus</taxon>
    </lineage>
</organism>
<comment type="caution">
    <text evidence="7">The sequence shown here is derived from an EMBL/GenBank/DDBJ whole genome shotgun (WGS) entry which is preliminary data.</text>
</comment>
<comment type="similarity">
    <text evidence="1">Belongs to the ATP-dependent AMP-binding enzyme family.</text>
</comment>
<sequence length="527" mass="58242">MVVPMNVNRFLNRTARLYANKTAVVDQDMSYTYAEMYERVQRLSRALKGCGIKPGDRVAWLGYNNHPLLEAYFGVVQFGAILVPLNIRLAVTDLIRIIEDCSPSLLVFDSDFDTVARQLMDANPGMELIEIQIEGSHPQYQSYESFLAQAPDLDQVPEYPEIDENQVAEIFYTSGTTGMPKGVGLTYRNLFMNAMQVLISGDVGDDAVILHTIPLFHVNGWGTPHYITAIGGTHIMLRRFIPDVVLSLVEKHRVTHASLVPTMANFLNQAAEQHAYDLSSWRYMTFGGAPSPSSFVQVTMDHLGAEYVGGYGLSETSPLVSMAVIKDTLASEDPALLNQYRGTAGIPAVGVEVAIVDEQDRELPWDGTAVGELKVRGDVVMQGYWNKPEETAKVIRNGWFFTGDMASIDPEGYIRIVDRKKDIIISGGENISSVELEDALYRHPAVFECCVIGVPDAKWGEVPKAVVVLKPGMQATQEELMNFANSNLASFKVIKALDFALELPKTGTGKIQKTKVRKDYGGGWFNG</sequence>
<evidence type="ECO:0000313" key="8">
    <source>
        <dbReference type="Proteomes" id="UP000242972"/>
    </source>
</evidence>
<dbReference type="NCBIfam" id="NF004837">
    <property type="entry name" value="PRK06187.1"/>
    <property type="match status" value="1"/>
</dbReference>
<evidence type="ECO:0000256" key="1">
    <source>
        <dbReference type="ARBA" id="ARBA00006432"/>
    </source>
</evidence>
<dbReference type="InterPro" id="IPR020845">
    <property type="entry name" value="AMP-binding_CS"/>
</dbReference>
<dbReference type="Proteomes" id="UP000242972">
    <property type="component" value="Unassembled WGS sequence"/>
</dbReference>
<dbReference type="InterPro" id="IPR042099">
    <property type="entry name" value="ANL_N_sf"/>
</dbReference>
<reference evidence="7 8" key="1">
    <citation type="journal article" date="2014" name="BMC Genomics">
        <title>Comparison of environmental and isolate Sulfobacillus genomes reveals diverse carbon, sulfur, nitrogen, and hydrogen metabolisms.</title>
        <authorList>
            <person name="Justice N.B."/>
            <person name="Norman A."/>
            <person name="Brown C.T."/>
            <person name="Singh A."/>
            <person name="Thomas B.C."/>
            <person name="Banfield J.F."/>
        </authorList>
    </citation>
    <scope>NUCLEOTIDE SEQUENCE [LARGE SCALE GENOMIC DNA]</scope>
    <source>
        <strain evidence="7">AMDSBA4</strain>
    </source>
</reference>
<evidence type="ECO:0000313" key="7">
    <source>
        <dbReference type="EMBL" id="PSR30289.1"/>
    </source>
</evidence>
<accession>A0A2T2X728</accession>
<dbReference type="Gene3D" id="3.30.300.30">
    <property type="match status" value="1"/>
</dbReference>
<dbReference type="Gene3D" id="3.40.50.12780">
    <property type="entry name" value="N-terminal domain of ligase-like"/>
    <property type="match status" value="1"/>
</dbReference>
<protein>
    <submittedName>
        <fullName evidence="7">O-succinylbenzoate--CoA ligase</fullName>
    </submittedName>
</protein>
<dbReference type="InterPro" id="IPR000873">
    <property type="entry name" value="AMP-dep_synth/lig_dom"/>
</dbReference>
<keyword evidence="3" id="KW-0276">Fatty acid metabolism</keyword>
<dbReference type="EMBL" id="PXYW01000082">
    <property type="protein sequence ID" value="PSR30289.1"/>
    <property type="molecule type" value="Genomic_DNA"/>
</dbReference>
<evidence type="ECO:0000256" key="2">
    <source>
        <dbReference type="ARBA" id="ARBA00022598"/>
    </source>
</evidence>
<dbReference type="GO" id="GO:0016874">
    <property type="term" value="F:ligase activity"/>
    <property type="evidence" value="ECO:0007669"/>
    <property type="project" value="UniProtKB-KW"/>
</dbReference>
<keyword evidence="4" id="KW-0443">Lipid metabolism</keyword>
<evidence type="ECO:0000259" key="6">
    <source>
        <dbReference type="Pfam" id="PF13193"/>
    </source>
</evidence>
<dbReference type="PROSITE" id="PS00455">
    <property type="entry name" value="AMP_BINDING"/>
    <property type="match status" value="1"/>
</dbReference>
<proteinExistence type="inferred from homology"/>
<feature type="domain" description="AMP-dependent synthetase/ligase" evidence="5">
    <location>
        <begin position="12"/>
        <end position="385"/>
    </location>
</feature>
<dbReference type="FunFam" id="3.30.300.30:FF:000008">
    <property type="entry name" value="2,3-dihydroxybenzoate-AMP ligase"/>
    <property type="match status" value="1"/>
</dbReference>
<keyword evidence="2 7" id="KW-0436">Ligase</keyword>
<dbReference type="Pfam" id="PF13193">
    <property type="entry name" value="AMP-binding_C"/>
    <property type="match status" value="1"/>
</dbReference>
<name>A0A2T2X728_9FIRM</name>
<feature type="domain" description="AMP-binding enzyme C-terminal" evidence="6">
    <location>
        <begin position="435"/>
        <end position="510"/>
    </location>
</feature>
<dbReference type="Pfam" id="PF00501">
    <property type="entry name" value="AMP-binding"/>
    <property type="match status" value="1"/>
</dbReference>